<accession>A0A0K2TXK5</accession>
<dbReference type="AlphaFoldDB" id="A0A0K2TXK5"/>
<organism evidence="1">
    <name type="scientific">Lepeophtheirus salmonis</name>
    <name type="common">Salmon louse</name>
    <name type="synonym">Caligus salmonis</name>
    <dbReference type="NCBI Taxonomy" id="72036"/>
    <lineage>
        <taxon>Eukaryota</taxon>
        <taxon>Metazoa</taxon>
        <taxon>Ecdysozoa</taxon>
        <taxon>Arthropoda</taxon>
        <taxon>Crustacea</taxon>
        <taxon>Multicrustacea</taxon>
        <taxon>Hexanauplia</taxon>
        <taxon>Copepoda</taxon>
        <taxon>Siphonostomatoida</taxon>
        <taxon>Caligidae</taxon>
        <taxon>Lepeophtheirus</taxon>
    </lineage>
</organism>
<protein>
    <submittedName>
        <fullName evidence="1">Uncharacterized protein</fullName>
    </submittedName>
</protein>
<name>A0A0K2TXK5_LEPSM</name>
<sequence>MVIDRRIFLRFRLSTKNHLSYQQQCTIVVSLIAQVHLIIYNFIQLM</sequence>
<dbReference type="EMBL" id="HACA01012775">
    <property type="protein sequence ID" value="CDW30136.1"/>
    <property type="molecule type" value="Transcribed_RNA"/>
</dbReference>
<proteinExistence type="predicted"/>
<reference evidence="1" key="1">
    <citation type="submission" date="2014-05" db="EMBL/GenBank/DDBJ databases">
        <authorList>
            <person name="Chronopoulou M."/>
        </authorList>
    </citation>
    <scope>NUCLEOTIDE SEQUENCE</scope>
    <source>
        <tissue evidence="1">Whole organism</tissue>
    </source>
</reference>
<evidence type="ECO:0000313" key="1">
    <source>
        <dbReference type="EMBL" id="CDW30136.1"/>
    </source>
</evidence>